<reference evidence="10" key="2">
    <citation type="submission" date="2022-03" db="EMBL/GenBank/DDBJ databases">
        <title>Draft title - Genomic analysis of global carrot germplasm unveils the trajectory of domestication and the origin of high carotenoid orange carrot.</title>
        <authorList>
            <person name="Iorizzo M."/>
            <person name="Ellison S."/>
            <person name="Senalik D."/>
            <person name="Macko-Podgorni A."/>
            <person name="Grzebelus D."/>
            <person name="Bostan H."/>
            <person name="Rolling W."/>
            <person name="Curaba J."/>
            <person name="Simon P."/>
        </authorList>
    </citation>
    <scope>NUCLEOTIDE SEQUENCE</scope>
    <source>
        <tissue evidence="10">Leaf</tissue>
    </source>
</reference>
<comment type="similarity">
    <text evidence="2">Belongs to the RLP family.</text>
</comment>
<evidence type="ECO:0000256" key="4">
    <source>
        <dbReference type="ARBA" id="ARBA00022614"/>
    </source>
</evidence>
<evidence type="ECO:0000256" key="9">
    <source>
        <dbReference type="ARBA" id="ARBA00023180"/>
    </source>
</evidence>
<dbReference type="PANTHER" id="PTHR48065:SF5">
    <property type="entry name" value="RECEPTOR-LIKE PROTEIN CF-9 HOMOLOG"/>
    <property type="match status" value="1"/>
</dbReference>
<dbReference type="KEGG" id="dcr:108212550"/>
<dbReference type="Gramene" id="KZN02210">
    <property type="protein sequence ID" value="KZN02210"/>
    <property type="gene ID" value="DCAR_010964"/>
</dbReference>
<dbReference type="AlphaFoldDB" id="A0A166B104"/>
<reference evidence="10" key="1">
    <citation type="journal article" date="2016" name="Nat. Genet.">
        <title>A high-quality carrot genome assembly provides new insights into carotenoid accumulation and asterid genome evolution.</title>
        <authorList>
            <person name="Iorizzo M."/>
            <person name="Ellison S."/>
            <person name="Senalik D."/>
            <person name="Zeng P."/>
            <person name="Satapoomin P."/>
            <person name="Huang J."/>
            <person name="Bowman M."/>
            <person name="Iovene M."/>
            <person name="Sanseverino W."/>
            <person name="Cavagnaro P."/>
            <person name="Yildiz M."/>
            <person name="Macko-Podgorni A."/>
            <person name="Moranska E."/>
            <person name="Grzebelus E."/>
            <person name="Grzebelus D."/>
            <person name="Ashrafi H."/>
            <person name="Zheng Z."/>
            <person name="Cheng S."/>
            <person name="Spooner D."/>
            <person name="Van Deynze A."/>
            <person name="Simon P."/>
        </authorList>
    </citation>
    <scope>NUCLEOTIDE SEQUENCE</scope>
    <source>
        <tissue evidence="10">Leaf</tissue>
    </source>
</reference>
<dbReference type="SMART" id="SM00369">
    <property type="entry name" value="LRR_TYP"/>
    <property type="match status" value="6"/>
</dbReference>
<keyword evidence="8" id="KW-0472">Membrane</keyword>
<evidence type="ECO:0000256" key="6">
    <source>
        <dbReference type="ARBA" id="ARBA00022737"/>
    </source>
</evidence>
<organism evidence="10 11">
    <name type="scientific">Daucus carota subsp. sativus</name>
    <name type="common">Carrot</name>
    <dbReference type="NCBI Taxonomy" id="79200"/>
    <lineage>
        <taxon>Eukaryota</taxon>
        <taxon>Viridiplantae</taxon>
        <taxon>Streptophyta</taxon>
        <taxon>Embryophyta</taxon>
        <taxon>Tracheophyta</taxon>
        <taxon>Spermatophyta</taxon>
        <taxon>Magnoliopsida</taxon>
        <taxon>eudicotyledons</taxon>
        <taxon>Gunneridae</taxon>
        <taxon>Pentapetalae</taxon>
        <taxon>asterids</taxon>
        <taxon>campanulids</taxon>
        <taxon>Apiales</taxon>
        <taxon>Apiaceae</taxon>
        <taxon>Apioideae</taxon>
        <taxon>Scandiceae</taxon>
        <taxon>Daucinae</taxon>
        <taxon>Daucus</taxon>
        <taxon>Daucus sect. Daucus</taxon>
    </lineage>
</organism>
<proteinExistence type="inferred from homology"/>
<dbReference type="EMBL" id="CP093345">
    <property type="protein sequence ID" value="WOG93169.1"/>
    <property type="molecule type" value="Genomic_DNA"/>
</dbReference>
<evidence type="ECO:0000256" key="8">
    <source>
        <dbReference type="ARBA" id="ARBA00023136"/>
    </source>
</evidence>
<keyword evidence="3" id="KW-1003">Cell membrane</keyword>
<evidence type="ECO:0000256" key="2">
    <source>
        <dbReference type="ARBA" id="ARBA00009592"/>
    </source>
</evidence>
<keyword evidence="5" id="KW-0812">Transmembrane</keyword>
<dbReference type="Pfam" id="PF13516">
    <property type="entry name" value="LRR_6"/>
    <property type="match status" value="1"/>
</dbReference>
<keyword evidence="4" id="KW-0433">Leucine-rich repeat</keyword>
<evidence type="ECO:0000256" key="5">
    <source>
        <dbReference type="ARBA" id="ARBA00022692"/>
    </source>
</evidence>
<keyword evidence="6" id="KW-0677">Repeat</keyword>
<dbReference type="SUPFAM" id="SSF52058">
    <property type="entry name" value="L domain-like"/>
    <property type="match status" value="3"/>
</dbReference>
<accession>A0A166B104</accession>
<dbReference type="Pfam" id="PF08263">
    <property type="entry name" value="LRRNT_2"/>
    <property type="match status" value="1"/>
</dbReference>
<dbReference type="OMA" id="HIFIPLC"/>
<dbReference type="FunFam" id="3.80.10.10:FF:000383">
    <property type="entry name" value="Leucine-rich repeat receptor protein kinase EMS1"/>
    <property type="match status" value="1"/>
</dbReference>
<evidence type="ECO:0000256" key="3">
    <source>
        <dbReference type="ARBA" id="ARBA00022475"/>
    </source>
</evidence>
<name>A0A166B104_DAUCS</name>
<dbReference type="GO" id="GO:0051707">
    <property type="term" value="P:response to other organism"/>
    <property type="evidence" value="ECO:0007669"/>
    <property type="project" value="UniProtKB-ARBA"/>
</dbReference>
<dbReference type="GO" id="GO:0005886">
    <property type="term" value="C:plasma membrane"/>
    <property type="evidence" value="ECO:0007669"/>
    <property type="project" value="UniProtKB-SubCell"/>
</dbReference>
<comment type="subcellular location">
    <subcellularLocation>
        <location evidence="1">Cell membrane</location>
    </subcellularLocation>
</comment>
<evidence type="ECO:0000256" key="1">
    <source>
        <dbReference type="ARBA" id="ARBA00004236"/>
    </source>
</evidence>
<dbReference type="GO" id="GO:0006952">
    <property type="term" value="P:defense response"/>
    <property type="evidence" value="ECO:0007669"/>
    <property type="project" value="UniProtKB-ARBA"/>
</dbReference>
<evidence type="ECO:0000313" key="11">
    <source>
        <dbReference type="Proteomes" id="UP000077755"/>
    </source>
</evidence>
<keyword evidence="7" id="KW-1133">Transmembrane helix</keyword>
<dbReference type="InterPro" id="IPR001611">
    <property type="entry name" value="Leu-rich_rpt"/>
</dbReference>
<dbReference type="PANTHER" id="PTHR48065">
    <property type="entry name" value="OS10G0469600 PROTEIN"/>
    <property type="match status" value="1"/>
</dbReference>
<dbReference type="OrthoDB" id="1394818at2759"/>
<evidence type="ECO:0000256" key="7">
    <source>
        <dbReference type="ARBA" id="ARBA00022989"/>
    </source>
</evidence>
<dbReference type="PRINTS" id="PR00019">
    <property type="entry name" value="LEURICHRPT"/>
</dbReference>
<dbReference type="Gene3D" id="3.80.10.10">
    <property type="entry name" value="Ribonuclease Inhibitor"/>
    <property type="match status" value="3"/>
</dbReference>
<keyword evidence="9" id="KW-0325">Glycoprotein</keyword>
<dbReference type="InterPro" id="IPR032675">
    <property type="entry name" value="LRR_dom_sf"/>
</dbReference>
<dbReference type="Proteomes" id="UP000077755">
    <property type="component" value="Chromosome 3"/>
</dbReference>
<dbReference type="InterPro" id="IPR003591">
    <property type="entry name" value="Leu-rich_rpt_typical-subtyp"/>
</dbReference>
<dbReference type="Pfam" id="PF13855">
    <property type="entry name" value="LRR_8"/>
    <property type="match status" value="2"/>
</dbReference>
<dbReference type="PROSITE" id="PS51450">
    <property type="entry name" value="LRR"/>
    <property type="match status" value="1"/>
</dbReference>
<sequence>MKIQLLTSLLLVPLFHILFGLDIVLVLGQCLDDQKFFLLQFKNSVKFNSTLSSKLVSWDQSTDCCTWEGVTCNLSSNRGHVIGLDINSESIYGCLVKSTSNSLSGLRHLESLNLAFNNFDTSKFPSGIFSLTALTYLNLSIAGFRGNFPSSIANLTQLVHLDFWANNFSGIISSTHFQNLVNLEYLDLGLNLLSGTIPSSLFGLPSLRKLFLSYNNFQGSVPKFTNTNLSPLETLYASWNNLSGPVPISLFDLKNFSRLTLSHNKLSGKFHLQILHRLSNLTYFNLSFNNLSVDLGHDNSSKFLPPSLKELKLASCRLQHFPELRYLPSLITLDLAENQISGAIPNWIWNVGNGGLRYLNLSVNQLHKLQEPYVIHNLSSIDLRCNHLRGEIPIPIENIYFLDYSNNFFSSIPTNFNLTSAIFFSVSSNRLSGTIPVSMCSGTNLQLLDLSNNYLIGNIPSCLFELSKSLGVLKLGNNSLTGNISRIFSNDCGLETLDLHGNLLKGSVPESLANCSKLEVLNLGDNRINDRFPCFLKDSLHLHVLVLHSNLFHGEIRCQEKNGSWINLQIYDIGSNHFTGNLSQNFLIWKAMKDGRNDVNILGFEALRFGGSRKTYQDAVTISIKGKRLDLVKILNIFTSIDISNNHFQGNIPHTIGELKSLVSLNLSHNTLSGSIPNSFGTLKLLETLDLSENKLTGKIPMELGDISFLEVLDLSNNQLTGKIPTGRQLQTFPEASFEGNKELCGPPLHIKCSRTAVTTAGYGDGDLGNSINWEFVGPEVGFVVGLGTVILPLIFYKRWRSYYYEHVDHILFKVIRRKHQKKSIHGRIRSRYSRIERARS</sequence>
<dbReference type="FunFam" id="3.80.10.10:FF:000213">
    <property type="entry name" value="Tyrosine-sulfated glycopeptide receptor 1"/>
    <property type="match status" value="1"/>
</dbReference>
<keyword evidence="11" id="KW-1185">Reference proteome</keyword>
<evidence type="ECO:0000313" key="10">
    <source>
        <dbReference type="EMBL" id="WOG93169.1"/>
    </source>
</evidence>
<dbReference type="Pfam" id="PF00560">
    <property type="entry name" value="LRR_1"/>
    <property type="match status" value="4"/>
</dbReference>
<protein>
    <submittedName>
        <fullName evidence="10">Uncharacterized protein</fullName>
    </submittedName>
</protein>
<gene>
    <name evidence="10" type="ORF">DCAR_0312450</name>
</gene>
<dbReference type="InterPro" id="IPR013210">
    <property type="entry name" value="LRR_N_plant-typ"/>
</dbReference>